<reference evidence="7" key="1">
    <citation type="submission" date="2021-01" db="EMBL/GenBank/DDBJ databases">
        <authorList>
            <person name="Corre E."/>
            <person name="Pelletier E."/>
            <person name="Niang G."/>
            <person name="Scheremetjew M."/>
            <person name="Finn R."/>
            <person name="Kale V."/>
            <person name="Holt S."/>
            <person name="Cochrane G."/>
            <person name="Meng A."/>
            <person name="Brown T."/>
            <person name="Cohen L."/>
        </authorList>
    </citation>
    <scope>NUCLEOTIDE SEQUENCE</scope>
    <source>
        <strain evidence="7">CCCM811</strain>
    </source>
</reference>
<feature type="region of interest" description="Disordered" evidence="5">
    <location>
        <begin position="88"/>
        <end position="128"/>
    </location>
</feature>
<feature type="transmembrane region" description="Helical" evidence="6">
    <location>
        <begin position="283"/>
        <end position="305"/>
    </location>
</feature>
<evidence type="ECO:0000256" key="4">
    <source>
        <dbReference type="ARBA" id="ARBA00023136"/>
    </source>
</evidence>
<keyword evidence="3 6" id="KW-1133">Transmembrane helix</keyword>
<feature type="transmembrane region" description="Helical" evidence="6">
    <location>
        <begin position="402"/>
        <end position="419"/>
    </location>
</feature>
<dbReference type="AlphaFoldDB" id="A0A7S3YNU1"/>
<dbReference type="EMBL" id="HBIV01011996">
    <property type="protein sequence ID" value="CAE0657358.1"/>
    <property type="molecule type" value="Transcribed_RNA"/>
</dbReference>
<evidence type="ECO:0000256" key="2">
    <source>
        <dbReference type="ARBA" id="ARBA00022692"/>
    </source>
</evidence>
<protein>
    <recommendedName>
        <fullName evidence="8">Sugar phosphate transporter domain-containing protein</fullName>
    </recommendedName>
</protein>
<feature type="transmembrane region" description="Helical" evidence="6">
    <location>
        <begin position="311"/>
        <end position="332"/>
    </location>
</feature>
<feature type="transmembrane region" description="Helical" evidence="6">
    <location>
        <begin position="439"/>
        <end position="460"/>
    </location>
</feature>
<feature type="compositionally biased region" description="Low complexity" evidence="5">
    <location>
        <begin position="632"/>
        <end position="646"/>
    </location>
</feature>
<dbReference type="GO" id="GO:0015165">
    <property type="term" value="F:pyrimidine nucleotide-sugar transmembrane transporter activity"/>
    <property type="evidence" value="ECO:0007669"/>
    <property type="project" value="InterPro"/>
</dbReference>
<feature type="region of interest" description="Disordered" evidence="5">
    <location>
        <begin position="38"/>
        <end position="73"/>
    </location>
</feature>
<evidence type="ECO:0000256" key="5">
    <source>
        <dbReference type="SAM" id="MobiDB-lite"/>
    </source>
</evidence>
<dbReference type="PANTHER" id="PTHR10231">
    <property type="entry name" value="NUCLEOTIDE-SUGAR TRANSMEMBRANE TRANSPORTER"/>
    <property type="match status" value="1"/>
</dbReference>
<feature type="transmembrane region" description="Helical" evidence="6">
    <location>
        <begin position="254"/>
        <end position="271"/>
    </location>
</feature>
<feature type="transmembrane region" description="Helical" evidence="6">
    <location>
        <begin position="467"/>
        <end position="484"/>
    </location>
</feature>
<proteinExistence type="predicted"/>
<feature type="transmembrane region" description="Helical" evidence="6">
    <location>
        <begin position="344"/>
        <end position="362"/>
    </location>
</feature>
<keyword evidence="4 6" id="KW-0472">Membrane</keyword>
<feature type="region of interest" description="Disordered" evidence="5">
    <location>
        <begin position="617"/>
        <end position="662"/>
    </location>
</feature>
<feature type="compositionally biased region" description="Low complexity" evidence="5">
    <location>
        <begin position="541"/>
        <end position="555"/>
    </location>
</feature>
<keyword evidence="2 6" id="KW-0812">Transmembrane</keyword>
<feature type="compositionally biased region" description="Basic and acidic residues" evidence="5">
    <location>
        <begin position="45"/>
        <end position="65"/>
    </location>
</feature>
<feature type="transmembrane region" description="Helical" evidence="6">
    <location>
        <begin position="368"/>
        <end position="390"/>
    </location>
</feature>
<organism evidence="7">
    <name type="scientific">Lotharella globosa</name>
    <dbReference type="NCBI Taxonomy" id="91324"/>
    <lineage>
        <taxon>Eukaryota</taxon>
        <taxon>Sar</taxon>
        <taxon>Rhizaria</taxon>
        <taxon>Cercozoa</taxon>
        <taxon>Chlorarachniophyceae</taxon>
        <taxon>Lotharella</taxon>
    </lineage>
</organism>
<dbReference type="InterPro" id="IPR007271">
    <property type="entry name" value="Nuc_sug_transpt"/>
</dbReference>
<feature type="transmembrane region" description="Helical" evidence="6">
    <location>
        <begin position="490"/>
        <end position="506"/>
    </location>
</feature>
<evidence type="ECO:0000256" key="3">
    <source>
        <dbReference type="ARBA" id="ARBA00022989"/>
    </source>
</evidence>
<dbReference type="GO" id="GO:0000139">
    <property type="term" value="C:Golgi membrane"/>
    <property type="evidence" value="ECO:0007669"/>
    <property type="project" value="InterPro"/>
</dbReference>
<gene>
    <name evidence="7" type="ORF">LGLO00237_LOCUS8926</name>
</gene>
<feature type="region of interest" description="Disordered" evidence="5">
    <location>
        <begin position="534"/>
        <end position="558"/>
    </location>
</feature>
<evidence type="ECO:0000256" key="6">
    <source>
        <dbReference type="SAM" id="Phobius"/>
    </source>
</evidence>
<name>A0A7S3YNU1_9EUKA</name>
<comment type="subcellular location">
    <subcellularLocation>
        <location evidence="1">Membrane</location>
        <topology evidence="1">Multi-pass membrane protein</topology>
    </subcellularLocation>
</comment>
<evidence type="ECO:0000256" key="1">
    <source>
        <dbReference type="ARBA" id="ARBA00004141"/>
    </source>
</evidence>
<evidence type="ECO:0008006" key="8">
    <source>
        <dbReference type="Google" id="ProtNLM"/>
    </source>
</evidence>
<accession>A0A7S3YNU1</accession>
<sequence length="686" mass="76006">MHHSRSSGPSSKFDTLREMEAQQDNVIFEDVQGNPIAPIADFEESTGREVIQEDRKTGHITEKGHGTSSVEAGLAGSPMAKELPLHSFKNKNKARDGKPRTAPATPAKRANRRQNKSAGYHPAAESPNHLKNTSVFIVPLQSLKKMRTPTAKLNLPEHKISLSKAFSKAAVAGFGTGFLIKNDDCPATARAKTPREVEKEEEAEAAGNYIQENYKWVIPTVCTAFFITKTFQPILLQWNATDAGRYPFAVTSSIWMSRIILTLFFGVLLLIEEDSISRVEWRASIPFIGVAVCTIGNVLAIYLTVEFLGAGPYAVLKNLNLVLTAILIYAWLKRPVTPAQWSSVAIITLATFIFRISVFSGQDANVGYIFVLMGVLFSTLEGILLQIVTAQLPDMSFQKQSFFYHFYSLVLSSILMIAYDYDTVFYEPAGPFHGWNYKVVVYLICVVPLVSLKHAVAGLASAIMVKLLVAGTTVSTFVFAIVIFGNKSPLTTWLAAIIICIALVAYQMEGQRLSADLAFKLTFVNGTERADDRGYFEKNGSPSSDVVSPSTPDYPKGTSWTQRLKKIEYRLMKAKRAPRGDDARVIMCGVCEQDVCHLPQGGRMQWIEESQNVFNLKNRPSFREPPTDEPNSKSPYSSRKSPYSSRRTPRIKKGQGRETKMDIEIVANNIEINVSALDENKVGKGS</sequence>
<evidence type="ECO:0000313" key="7">
    <source>
        <dbReference type="EMBL" id="CAE0657358.1"/>
    </source>
</evidence>